<accession>A0AAD6NNR0</accession>
<feature type="region of interest" description="Disordered" evidence="1">
    <location>
        <begin position="373"/>
        <end position="443"/>
    </location>
</feature>
<dbReference type="PANTHER" id="PTHR31286">
    <property type="entry name" value="GLYCINE-RICH CELL WALL STRUCTURAL PROTEIN 1.8-LIKE"/>
    <property type="match status" value="1"/>
</dbReference>
<gene>
    <name evidence="3" type="ORF">OIU84_029086</name>
</gene>
<dbReference type="InterPro" id="IPR025558">
    <property type="entry name" value="DUF4283"/>
</dbReference>
<protein>
    <recommendedName>
        <fullName evidence="2">DUF4283 domain-containing protein</fullName>
    </recommendedName>
</protein>
<dbReference type="EMBL" id="JAPFFJ010000807">
    <property type="protein sequence ID" value="KAJ6392524.1"/>
    <property type="molecule type" value="Genomic_DNA"/>
</dbReference>
<evidence type="ECO:0000259" key="2">
    <source>
        <dbReference type="Pfam" id="PF14111"/>
    </source>
</evidence>
<evidence type="ECO:0000313" key="3">
    <source>
        <dbReference type="EMBL" id="KAJ6392524.1"/>
    </source>
</evidence>
<feature type="compositionally biased region" description="Basic residues" evidence="1">
    <location>
        <begin position="432"/>
        <end position="443"/>
    </location>
</feature>
<feature type="domain" description="DUF4283" evidence="2">
    <location>
        <begin position="57"/>
        <end position="140"/>
    </location>
</feature>
<feature type="region of interest" description="Disordered" evidence="1">
    <location>
        <begin position="282"/>
        <end position="346"/>
    </location>
</feature>
<evidence type="ECO:0000313" key="4">
    <source>
        <dbReference type="Proteomes" id="UP001162972"/>
    </source>
</evidence>
<sequence>MATKDKNKTIQHEKPQGSWAERVRISDSSTRYTLDQLPRNIEGKTLKISEEITLANVEKWSRCMVGFFPGYRLPYQTVNTIASRVWRQCGLEHVMATSNGFTIFRFKTTDEMHAVMAKGPWMFGGKNIVLQQWHPHFCFDKNKISKMPVWIRLTGLPFPLWTKQGLSLVATMVGRPLSCDEQTFNGTRLDYARLCVEVDANMPYVQQFEIECPLSENPIQIGIEYEWKPSRCEKCKVYGHSCPQPKVPVVQHPVQQDHPLQTNWLRVSTDEHTQIHSFQAPIPFNPISIPQNTPASTSHTPPPTDHPTQTIEPLHHPILNSPLPGHLDHNNQLAKSAKEKGHSDQDIQVTTVLPATPHQEGQYCLQRQTDVSPDLANVSPRPSHSSPPTNGPSHTSPQIQPTQMGHIDPPAQLANPPTTTGLLNQQTPSPKTVKKKRGGRKGR</sequence>
<feature type="compositionally biased region" description="Polar residues" evidence="1">
    <location>
        <begin position="415"/>
        <end position="430"/>
    </location>
</feature>
<reference evidence="3" key="1">
    <citation type="submission" date="2022-10" db="EMBL/GenBank/DDBJ databases">
        <authorList>
            <person name="Hyden B.L."/>
            <person name="Feng K."/>
            <person name="Yates T."/>
            <person name="Jawdy S."/>
            <person name="Smart L.B."/>
            <person name="Muchero W."/>
        </authorList>
    </citation>
    <scope>NUCLEOTIDE SEQUENCE</scope>
    <source>
        <tissue evidence="3">Shoot tip</tissue>
    </source>
</reference>
<dbReference type="InterPro" id="IPR040256">
    <property type="entry name" value="At4g02000-like"/>
</dbReference>
<organism evidence="3 4">
    <name type="scientific">Salix udensis</name>
    <dbReference type="NCBI Taxonomy" id="889485"/>
    <lineage>
        <taxon>Eukaryota</taxon>
        <taxon>Viridiplantae</taxon>
        <taxon>Streptophyta</taxon>
        <taxon>Embryophyta</taxon>
        <taxon>Tracheophyta</taxon>
        <taxon>Spermatophyta</taxon>
        <taxon>Magnoliopsida</taxon>
        <taxon>eudicotyledons</taxon>
        <taxon>Gunneridae</taxon>
        <taxon>Pentapetalae</taxon>
        <taxon>rosids</taxon>
        <taxon>fabids</taxon>
        <taxon>Malpighiales</taxon>
        <taxon>Salicaceae</taxon>
        <taxon>Saliceae</taxon>
        <taxon>Salix</taxon>
    </lineage>
</organism>
<reference evidence="3" key="2">
    <citation type="journal article" date="2023" name="Int. J. Mol. Sci.">
        <title>De Novo Assembly and Annotation of 11 Diverse Shrub Willow (Salix) Genomes Reveals Novel Gene Organization in Sex-Linked Regions.</title>
        <authorList>
            <person name="Hyden B."/>
            <person name="Feng K."/>
            <person name="Yates T.B."/>
            <person name="Jawdy S."/>
            <person name="Cereghino C."/>
            <person name="Smart L.B."/>
            <person name="Muchero W."/>
        </authorList>
    </citation>
    <scope>NUCLEOTIDE SEQUENCE</scope>
    <source>
        <tissue evidence="3">Shoot tip</tissue>
    </source>
</reference>
<feature type="compositionally biased region" description="Basic and acidic residues" evidence="1">
    <location>
        <begin position="336"/>
        <end position="345"/>
    </location>
</feature>
<dbReference type="Proteomes" id="UP001162972">
    <property type="component" value="Unassembled WGS sequence"/>
</dbReference>
<name>A0AAD6NNR0_9ROSI</name>
<evidence type="ECO:0000256" key="1">
    <source>
        <dbReference type="SAM" id="MobiDB-lite"/>
    </source>
</evidence>
<dbReference type="AlphaFoldDB" id="A0AAD6NNR0"/>
<keyword evidence="4" id="KW-1185">Reference proteome</keyword>
<dbReference type="PANTHER" id="PTHR31286:SF99">
    <property type="entry name" value="DUF4283 DOMAIN-CONTAINING PROTEIN"/>
    <property type="match status" value="1"/>
</dbReference>
<feature type="compositionally biased region" description="Polar residues" evidence="1">
    <location>
        <begin position="380"/>
        <end position="403"/>
    </location>
</feature>
<proteinExistence type="predicted"/>
<comment type="caution">
    <text evidence="3">The sequence shown here is derived from an EMBL/GenBank/DDBJ whole genome shotgun (WGS) entry which is preliminary data.</text>
</comment>
<dbReference type="Pfam" id="PF14111">
    <property type="entry name" value="DUF4283"/>
    <property type="match status" value="1"/>
</dbReference>